<evidence type="ECO:0000313" key="1">
    <source>
        <dbReference type="EMBL" id="CAK5104518.1"/>
    </source>
</evidence>
<dbReference type="Proteomes" id="UP001497535">
    <property type="component" value="Unassembled WGS sequence"/>
</dbReference>
<dbReference type="EMBL" id="CAVMJV010000117">
    <property type="protein sequence ID" value="CAK5104518.1"/>
    <property type="molecule type" value="Genomic_DNA"/>
</dbReference>
<reference evidence="1" key="1">
    <citation type="submission" date="2023-11" db="EMBL/GenBank/DDBJ databases">
        <authorList>
            <person name="Poullet M."/>
        </authorList>
    </citation>
    <scope>NUCLEOTIDE SEQUENCE</scope>
    <source>
        <strain evidence="1">E1834</strain>
    </source>
</reference>
<comment type="caution">
    <text evidence="1">The sequence shown here is derived from an EMBL/GenBank/DDBJ whole genome shotgun (WGS) entry which is preliminary data.</text>
</comment>
<organism evidence="1 2">
    <name type="scientific">Meloidogyne enterolobii</name>
    <name type="common">Root-knot nematode worm</name>
    <name type="synonym">Meloidogyne mayaguensis</name>
    <dbReference type="NCBI Taxonomy" id="390850"/>
    <lineage>
        <taxon>Eukaryota</taxon>
        <taxon>Metazoa</taxon>
        <taxon>Ecdysozoa</taxon>
        <taxon>Nematoda</taxon>
        <taxon>Chromadorea</taxon>
        <taxon>Rhabditida</taxon>
        <taxon>Tylenchina</taxon>
        <taxon>Tylenchomorpha</taxon>
        <taxon>Tylenchoidea</taxon>
        <taxon>Meloidogynidae</taxon>
        <taxon>Meloidogyninae</taxon>
        <taxon>Meloidogyne</taxon>
    </lineage>
</organism>
<proteinExistence type="predicted"/>
<name>A0ACB1AU91_MELEN</name>
<protein>
    <submittedName>
        <fullName evidence="1">Uncharacterized protein</fullName>
    </submittedName>
</protein>
<keyword evidence="2" id="KW-1185">Reference proteome</keyword>
<evidence type="ECO:0000313" key="2">
    <source>
        <dbReference type="Proteomes" id="UP001497535"/>
    </source>
</evidence>
<accession>A0ACB1AU91</accession>
<sequence length="177" mass="20297">MFIKTLYIFTYSFIASLAAASPYNGDNNYYYPTAQQSNSYSPSPSTPFLSTPDIIDNEVVEAPLIHCTDRGVEFSIKTKNTFRYFNYRIFCIKAPLVPSVLKPFYLPYPFCRLHYFVGCAILSVVPFCRLSHFVVCTILSFVRLCRLYPFVGYAILSFVLFCRLSLFVGRTLLSVEK</sequence>
<gene>
    <name evidence="1" type="ORF">MENTE1834_LOCUS43018</name>
</gene>